<gene>
    <name evidence="2" type="ORF">C1H76_0285</name>
</gene>
<dbReference type="PANTHER" id="PTHR40788:SF2">
    <property type="entry name" value="CLR5 DOMAIN-CONTAINING PROTEIN"/>
    <property type="match status" value="1"/>
</dbReference>
<evidence type="ECO:0000256" key="1">
    <source>
        <dbReference type="SAM" id="MobiDB-lite"/>
    </source>
</evidence>
<dbReference type="AlphaFoldDB" id="A0A4U7B7I9"/>
<organism evidence="2 3">
    <name type="scientific">Elsinoe australis</name>
    <dbReference type="NCBI Taxonomy" id="40998"/>
    <lineage>
        <taxon>Eukaryota</taxon>
        <taxon>Fungi</taxon>
        <taxon>Dikarya</taxon>
        <taxon>Ascomycota</taxon>
        <taxon>Pezizomycotina</taxon>
        <taxon>Dothideomycetes</taxon>
        <taxon>Dothideomycetidae</taxon>
        <taxon>Myriangiales</taxon>
        <taxon>Elsinoaceae</taxon>
        <taxon>Elsinoe</taxon>
    </lineage>
</organism>
<dbReference type="Proteomes" id="UP000308133">
    <property type="component" value="Unassembled WGS sequence"/>
</dbReference>
<evidence type="ECO:0000313" key="2">
    <source>
        <dbReference type="EMBL" id="TKX27448.1"/>
    </source>
</evidence>
<name>A0A4U7B7I9_9PEZI</name>
<dbReference type="PANTHER" id="PTHR40788">
    <property type="entry name" value="CLR5 DOMAIN-CONTAINING PROTEIN-RELATED"/>
    <property type="match status" value="1"/>
</dbReference>
<evidence type="ECO:0000313" key="3">
    <source>
        <dbReference type="Proteomes" id="UP000308133"/>
    </source>
</evidence>
<feature type="region of interest" description="Disordered" evidence="1">
    <location>
        <begin position="674"/>
        <end position="727"/>
    </location>
</feature>
<comment type="caution">
    <text evidence="2">The sequence shown here is derived from an EMBL/GenBank/DDBJ whole genome shotgun (WGS) entry which is preliminary data.</text>
</comment>
<feature type="compositionally biased region" description="Basic and acidic residues" evidence="1">
    <location>
        <begin position="688"/>
        <end position="697"/>
    </location>
</feature>
<reference evidence="2 3" key="1">
    <citation type="submission" date="2018-02" db="EMBL/GenBank/DDBJ databases">
        <title>Draft genome sequences of Elsinoe sp., causing black scab on jojoba.</title>
        <authorList>
            <person name="Stodart B."/>
            <person name="Jeffress S."/>
            <person name="Ash G."/>
            <person name="Arun Chinnappa K."/>
        </authorList>
    </citation>
    <scope>NUCLEOTIDE SEQUENCE [LARGE SCALE GENOMIC DNA]</scope>
    <source>
        <strain evidence="2 3">Hillstone_2</strain>
    </source>
</reference>
<protein>
    <submittedName>
        <fullName evidence="2">Uncharacterized protein</fullName>
    </submittedName>
</protein>
<sequence length="828" mass="94380">MAHPPSQVRRGGSSYFDEKFDPADEIALLSQMINPSTGAPFFFHYESVEAVRKEASSRSQQIWKNWHLLNDILARHEATVQKRWRKKSIQARQKLLLSAWPDKPPSHRPDLEVFRRGSALGLDLGAKDKGAYMWPYINLEDLCTPRALLLLLNARGRTTPDAFIFADLSSTVTGSAAGVMQLGFLTGYTMMFIGRKDPESYGELIDWVDLPEAKLWMQYGKGCQPGEGLIILEVQDRIWSFLVDCCKQILHDISADMLLDAKYPVQVAPPSISEYGLENASLATLAAETPYRAPARLDLARLEALLETKLTEAKDHLWALREDPGYFEETVDEFKEHHFNSIPDTNGHTYREWKYSQRLEFWRIILGNVIRNAYMSIEHWSGLFEQVSVLRSLHQKYSSHISIEEQLPEDLLDALLHFKVTIEAALDEPTELLVRSVTACPEMRQFHYRRSIASDGHRALVDIKPSAPIGQVRDYLLRLSRTFGEKSWHDIFFRGLLADEIERLIQKEGSAKALVSPFVARVFSEVSLLVECSRQVMNFNPWAKGLDSFIKARNLDAAKPEYAMFLNWERTRVVTLGNPEDGKFFYPADKRVTKESAIAMRKAEKNLDLLWEAVDRHTIIGGAMKVVRTAIGKFQLAPSMLRRTPEWVETKKENRALVTLNKAETLIEPMSSIYVEQRQQNNNTLDATMRKSKEKTRGVPRSPKADYQPSAEGDDSPQSEQQTQTKITVDKKAYKVFSTLFHDPASSSQPGEIPWLQFCHAMRSAGFNAEKLYGSVWSFQPVDPGSKSGINFHEPHPSGKLPFREARRYGRRLGRRYGWHIGTFELAA</sequence>
<accession>A0A4U7B7I9</accession>
<feature type="compositionally biased region" description="Polar residues" evidence="1">
    <location>
        <begin position="677"/>
        <end position="686"/>
    </location>
</feature>
<proteinExistence type="predicted"/>
<dbReference type="EMBL" id="PTQR01000004">
    <property type="protein sequence ID" value="TKX27448.1"/>
    <property type="molecule type" value="Genomic_DNA"/>
</dbReference>
<feature type="compositionally biased region" description="Polar residues" evidence="1">
    <location>
        <begin position="718"/>
        <end position="727"/>
    </location>
</feature>